<evidence type="ECO:0000256" key="8">
    <source>
        <dbReference type="ARBA" id="ARBA00022989"/>
    </source>
</evidence>
<proteinExistence type="inferred from homology"/>
<evidence type="ECO:0000256" key="2">
    <source>
        <dbReference type="ARBA" id="ARBA00006555"/>
    </source>
</evidence>
<dbReference type="GO" id="GO:0031992">
    <property type="term" value="F:energy transducer activity"/>
    <property type="evidence" value="ECO:0007669"/>
    <property type="project" value="TreeGrafter"/>
</dbReference>
<dbReference type="Gene3D" id="3.30.1150.10">
    <property type="match status" value="1"/>
</dbReference>
<dbReference type="Proteomes" id="UP000198607">
    <property type="component" value="Unassembled WGS sequence"/>
</dbReference>
<dbReference type="SUPFAM" id="SSF74653">
    <property type="entry name" value="TolA/TonB C-terminal domain"/>
    <property type="match status" value="1"/>
</dbReference>
<keyword evidence="9" id="KW-0472">Membrane</keyword>
<feature type="domain" description="TonB C-terminal" evidence="11">
    <location>
        <begin position="93"/>
        <end position="178"/>
    </location>
</feature>
<evidence type="ECO:0000256" key="6">
    <source>
        <dbReference type="ARBA" id="ARBA00022692"/>
    </source>
</evidence>
<keyword evidence="7" id="KW-0653">Protein transport</keyword>
<sequence length="178" mass="18981">MPSRLLIAFALSFILHGVLLLPDVFKRLAAPSRPAALQATLRMPPVTPPPADTLLKNTLDESSEKARSEPTPPPPKASPPVKTSPPQKMPAKQNVQAAQRKLSQHLFYPPEAVARGIQGEVRLILRLSPSGTIEDVAVAASSGHAILDNAAIRAAYAMGQLAGGNGRELILPVIFRLQ</sequence>
<evidence type="ECO:0000256" key="4">
    <source>
        <dbReference type="ARBA" id="ARBA00022475"/>
    </source>
</evidence>
<evidence type="ECO:0000256" key="1">
    <source>
        <dbReference type="ARBA" id="ARBA00004383"/>
    </source>
</evidence>
<dbReference type="InterPro" id="IPR051045">
    <property type="entry name" value="TonB-dependent_transducer"/>
</dbReference>
<keyword evidence="8" id="KW-1133">Transmembrane helix</keyword>
<keyword evidence="6" id="KW-0812">Transmembrane</keyword>
<dbReference type="RefSeq" id="WP_091932898.1">
    <property type="nucleotide sequence ID" value="NZ_FNCY01000001.1"/>
</dbReference>
<dbReference type="PANTHER" id="PTHR33446:SF2">
    <property type="entry name" value="PROTEIN TONB"/>
    <property type="match status" value="1"/>
</dbReference>
<dbReference type="NCBIfam" id="TIGR01352">
    <property type="entry name" value="tonB_Cterm"/>
    <property type="match status" value="1"/>
</dbReference>
<dbReference type="GO" id="GO:0055085">
    <property type="term" value="P:transmembrane transport"/>
    <property type="evidence" value="ECO:0007669"/>
    <property type="project" value="InterPro"/>
</dbReference>
<dbReference type="OrthoDB" id="8566376at2"/>
<dbReference type="STRING" id="83767.SAMN05660652_00532"/>
<protein>
    <submittedName>
        <fullName evidence="12">Protein TonB</fullName>
    </submittedName>
</protein>
<dbReference type="GO" id="GO:0098797">
    <property type="term" value="C:plasma membrane protein complex"/>
    <property type="evidence" value="ECO:0007669"/>
    <property type="project" value="TreeGrafter"/>
</dbReference>
<evidence type="ECO:0000259" key="11">
    <source>
        <dbReference type="PROSITE" id="PS52015"/>
    </source>
</evidence>
<keyword evidence="5" id="KW-0997">Cell inner membrane</keyword>
<evidence type="ECO:0000313" key="13">
    <source>
        <dbReference type="Proteomes" id="UP000198607"/>
    </source>
</evidence>
<dbReference type="InterPro" id="IPR037682">
    <property type="entry name" value="TonB_C"/>
</dbReference>
<feature type="compositionally biased region" description="Basic and acidic residues" evidence="10">
    <location>
        <begin position="58"/>
        <end position="68"/>
    </location>
</feature>
<evidence type="ECO:0000256" key="3">
    <source>
        <dbReference type="ARBA" id="ARBA00022448"/>
    </source>
</evidence>
<dbReference type="InterPro" id="IPR006260">
    <property type="entry name" value="TonB/TolA_C"/>
</dbReference>
<evidence type="ECO:0000313" key="12">
    <source>
        <dbReference type="EMBL" id="SDG71809.1"/>
    </source>
</evidence>
<keyword evidence="4" id="KW-1003">Cell membrane</keyword>
<dbReference type="EMBL" id="FNCY01000001">
    <property type="protein sequence ID" value="SDG71809.1"/>
    <property type="molecule type" value="Genomic_DNA"/>
</dbReference>
<keyword evidence="13" id="KW-1185">Reference proteome</keyword>
<organism evidence="12 13">
    <name type="scientific">Propionivibrio dicarboxylicus</name>
    <dbReference type="NCBI Taxonomy" id="83767"/>
    <lineage>
        <taxon>Bacteria</taxon>
        <taxon>Pseudomonadati</taxon>
        <taxon>Pseudomonadota</taxon>
        <taxon>Betaproteobacteria</taxon>
        <taxon>Rhodocyclales</taxon>
        <taxon>Rhodocyclaceae</taxon>
        <taxon>Propionivibrio</taxon>
    </lineage>
</organism>
<dbReference type="Pfam" id="PF03544">
    <property type="entry name" value="TonB_C"/>
    <property type="match status" value="1"/>
</dbReference>
<dbReference type="PANTHER" id="PTHR33446">
    <property type="entry name" value="PROTEIN TONB-RELATED"/>
    <property type="match status" value="1"/>
</dbReference>
<dbReference type="AlphaFoldDB" id="A0A1G7WJ28"/>
<comment type="subcellular location">
    <subcellularLocation>
        <location evidence="1">Cell inner membrane</location>
        <topology evidence="1">Single-pass membrane protein</topology>
        <orientation evidence="1">Periplasmic side</orientation>
    </subcellularLocation>
</comment>
<evidence type="ECO:0000256" key="9">
    <source>
        <dbReference type="ARBA" id="ARBA00023136"/>
    </source>
</evidence>
<keyword evidence="3" id="KW-0813">Transport</keyword>
<evidence type="ECO:0000256" key="5">
    <source>
        <dbReference type="ARBA" id="ARBA00022519"/>
    </source>
</evidence>
<name>A0A1G7WJ28_9RHOO</name>
<evidence type="ECO:0000256" key="7">
    <source>
        <dbReference type="ARBA" id="ARBA00022927"/>
    </source>
</evidence>
<comment type="similarity">
    <text evidence="2">Belongs to the TonB family.</text>
</comment>
<accession>A0A1G7WJ28</accession>
<dbReference type="PROSITE" id="PS52015">
    <property type="entry name" value="TONB_CTD"/>
    <property type="match status" value="1"/>
</dbReference>
<feature type="region of interest" description="Disordered" evidence="10">
    <location>
        <begin position="40"/>
        <end position="96"/>
    </location>
</feature>
<gene>
    <name evidence="12" type="ORF">SAMN05660652_00532</name>
</gene>
<evidence type="ECO:0000256" key="10">
    <source>
        <dbReference type="SAM" id="MobiDB-lite"/>
    </source>
</evidence>
<dbReference type="GO" id="GO:0015031">
    <property type="term" value="P:protein transport"/>
    <property type="evidence" value="ECO:0007669"/>
    <property type="project" value="UniProtKB-KW"/>
</dbReference>
<reference evidence="12 13" key="1">
    <citation type="submission" date="2016-10" db="EMBL/GenBank/DDBJ databases">
        <authorList>
            <person name="de Groot N.N."/>
        </authorList>
    </citation>
    <scope>NUCLEOTIDE SEQUENCE [LARGE SCALE GENOMIC DNA]</scope>
    <source>
        <strain evidence="12 13">DSM 5885</strain>
    </source>
</reference>